<feature type="domain" description="GGDEF" evidence="3">
    <location>
        <begin position="274"/>
        <end position="434"/>
    </location>
</feature>
<dbReference type="InterPro" id="IPR054767">
    <property type="entry name" value="Cas10-Cmr2_palm2"/>
</dbReference>
<keyword evidence="1" id="KW-0547">Nucleotide-binding</keyword>
<dbReference type="Pfam" id="PF12469">
    <property type="entry name" value="Cmr2_N"/>
    <property type="match status" value="1"/>
</dbReference>
<dbReference type="GO" id="GO:0000166">
    <property type="term" value="F:nucleotide binding"/>
    <property type="evidence" value="ECO:0007669"/>
    <property type="project" value="UniProtKB-KW"/>
</dbReference>
<dbReference type="AlphaFoldDB" id="F4L836"/>
<dbReference type="KEGG" id="hhy:Halhy_6729"/>
<reference evidence="4 5" key="1">
    <citation type="journal article" date="2011" name="Stand. Genomic Sci.">
        <title>Complete genome sequence of Haliscomenobacter hydrossis type strain (O).</title>
        <authorList>
            <consortium name="US DOE Joint Genome Institute (JGI-PGF)"/>
            <person name="Daligault H."/>
            <person name="Lapidus A."/>
            <person name="Zeytun A."/>
            <person name="Nolan M."/>
            <person name="Lucas S."/>
            <person name="Del Rio T.G."/>
            <person name="Tice H."/>
            <person name="Cheng J.F."/>
            <person name="Tapia R."/>
            <person name="Han C."/>
            <person name="Goodwin L."/>
            <person name="Pitluck S."/>
            <person name="Liolios K."/>
            <person name="Pagani I."/>
            <person name="Ivanova N."/>
            <person name="Huntemann M."/>
            <person name="Mavromatis K."/>
            <person name="Mikhailova N."/>
            <person name="Pati A."/>
            <person name="Chen A."/>
            <person name="Palaniappan K."/>
            <person name="Land M."/>
            <person name="Hauser L."/>
            <person name="Brambilla E.M."/>
            <person name="Rohde M."/>
            <person name="Verbarg S."/>
            <person name="Goker M."/>
            <person name="Bristow J."/>
            <person name="Eisen J.A."/>
            <person name="Markowitz V."/>
            <person name="Hugenholtz P."/>
            <person name="Kyrpides N.C."/>
            <person name="Klenk H.P."/>
            <person name="Woyke T."/>
        </authorList>
    </citation>
    <scope>NUCLEOTIDE SEQUENCE [LARGE SCALE GENOMIC DNA]</scope>
    <source>
        <strain evidence="5">ATCC 27775 / DSM 1100 / LMG 10767 / O</strain>
        <plasmid evidence="5">Plasmid pHALHY02</plasmid>
    </source>
</reference>
<evidence type="ECO:0000256" key="2">
    <source>
        <dbReference type="ARBA" id="ARBA00023118"/>
    </source>
</evidence>
<organism evidence="4 5">
    <name type="scientific">Haliscomenobacter hydrossis (strain ATCC 27775 / DSM 1100 / LMG 10767 / O)</name>
    <dbReference type="NCBI Taxonomy" id="760192"/>
    <lineage>
        <taxon>Bacteria</taxon>
        <taxon>Pseudomonadati</taxon>
        <taxon>Bacteroidota</taxon>
        <taxon>Saprospiria</taxon>
        <taxon>Saprospirales</taxon>
        <taxon>Haliscomenobacteraceae</taxon>
        <taxon>Haliscomenobacter</taxon>
    </lineage>
</organism>
<dbReference type="Gene3D" id="3.30.70.2220">
    <property type="entry name" value="CRISPR-Cas system, Cmr2 subunit, D1 domain, cysteine cluster"/>
    <property type="match status" value="1"/>
</dbReference>
<name>F4L836_HALH1</name>
<dbReference type="Proteomes" id="UP000008461">
    <property type="component" value="Plasmid pHALHY02"/>
</dbReference>
<dbReference type="Gene3D" id="3.30.70.270">
    <property type="match status" value="1"/>
</dbReference>
<geneLocation type="plasmid" evidence="4 5">
    <name>pHALHY02</name>
</geneLocation>
<dbReference type="EMBL" id="CP002693">
    <property type="protein sequence ID" value="AEE54544.1"/>
    <property type="molecule type" value="Genomic_DNA"/>
</dbReference>
<dbReference type="PROSITE" id="PS50887">
    <property type="entry name" value="GGDEF"/>
    <property type="match status" value="1"/>
</dbReference>
<dbReference type="OrthoDB" id="9758700at2"/>
<evidence type="ECO:0000256" key="1">
    <source>
        <dbReference type="ARBA" id="ARBA00022741"/>
    </source>
</evidence>
<protein>
    <recommendedName>
        <fullName evidence="3">GGDEF domain-containing protein</fullName>
    </recommendedName>
</protein>
<dbReference type="HOGENOM" id="CLU_515472_0_0_10"/>
<dbReference type="InterPro" id="IPR038242">
    <property type="entry name" value="Cmr2_N"/>
</dbReference>
<evidence type="ECO:0000313" key="5">
    <source>
        <dbReference type="Proteomes" id="UP000008461"/>
    </source>
</evidence>
<dbReference type="InterPro" id="IPR043128">
    <property type="entry name" value="Rev_trsase/Diguanyl_cyclase"/>
</dbReference>
<sequence>MPIYTGITIGPIDRTIENARFTRELWASSYFFSYLMHQLALKLSALSDCQVILPYLDRPAPDDAPLVEAGPPVEAEPMAKTGAGLYPDRIILHHTGAAPDIQSIRNAAKEVIKGVAAKIALHLKHHQEQSAPSQDEVQKQLFQFLQLNAQQVDIPSGQNVILTISPFLDAIELAPKMPDIAPASNHLAHFFNLVNARTKKDTSFLIQDGFGQGKRFDSLIEIAARELRDSKPTVFDDLIAKHFKAANIGDDQAEAELIADLEASFGDKFLHLHKHLAIVHADGDYLGKVLECIGEEPGQIEVFSKFMFNFAQDAAQLISSYGGVPVYIGGDDLFFMAPVRRIASDDAGKKTPGTSPHLFKLLDVLDKKFQEHYEKFRQNYPQQLKKLEEQPALSFGVSIAHYKTPLYESIRMSRDALKAAKKATDKHTLALRLGTHSGRMLSIELPMGNHPPLWESFLHTLSEYLVIGNKGDEASFGNALARRLVLLDPLFEYMRYQREWSLRLVFENLIKQNAQFLGQGQAFIQYLELLYSEECRKVYPKLQPSALVLALVRLIHFYNRSNQR</sequence>
<dbReference type="GO" id="GO:0051607">
    <property type="term" value="P:defense response to virus"/>
    <property type="evidence" value="ECO:0007669"/>
    <property type="project" value="UniProtKB-KW"/>
</dbReference>
<evidence type="ECO:0000259" key="3">
    <source>
        <dbReference type="PROSITE" id="PS50887"/>
    </source>
</evidence>
<dbReference type="InterPro" id="IPR024615">
    <property type="entry name" value="CRISPR-assoc_Cmr2_N"/>
</dbReference>
<dbReference type="Pfam" id="PF22335">
    <property type="entry name" value="Cas10-Cmr2_palm2"/>
    <property type="match status" value="1"/>
</dbReference>
<reference key="2">
    <citation type="submission" date="2011-04" db="EMBL/GenBank/DDBJ databases">
        <title>Complete sequence of plasmid 2 of Haliscomenobacter hydrossis DSM 1100.</title>
        <authorList>
            <consortium name="US DOE Joint Genome Institute (JGI-PGF)"/>
            <person name="Lucas S."/>
            <person name="Han J."/>
            <person name="Lapidus A."/>
            <person name="Bruce D."/>
            <person name="Goodwin L."/>
            <person name="Pitluck S."/>
            <person name="Peters L."/>
            <person name="Kyrpides N."/>
            <person name="Mavromatis K."/>
            <person name="Ivanova N."/>
            <person name="Ovchinnikova G."/>
            <person name="Pagani I."/>
            <person name="Daligault H."/>
            <person name="Detter J.C."/>
            <person name="Han C."/>
            <person name="Land M."/>
            <person name="Hauser L."/>
            <person name="Markowitz V."/>
            <person name="Cheng J.-F."/>
            <person name="Hugenholtz P."/>
            <person name="Woyke T."/>
            <person name="Wu D."/>
            <person name="Verbarg S."/>
            <person name="Frueling A."/>
            <person name="Brambilla E."/>
            <person name="Klenk H.-P."/>
            <person name="Eisen J.A."/>
        </authorList>
    </citation>
    <scope>NUCLEOTIDE SEQUENCE</scope>
    <source>
        <strain>DSM 1100</strain>
    </source>
</reference>
<dbReference type="RefSeq" id="WP_013769060.1">
    <property type="nucleotide sequence ID" value="NC_015512.1"/>
</dbReference>
<gene>
    <name evidence="4" type="ordered locus">Halhy_6729</name>
</gene>
<evidence type="ECO:0000313" key="4">
    <source>
        <dbReference type="EMBL" id="AEE54544.1"/>
    </source>
</evidence>
<keyword evidence="4" id="KW-0614">Plasmid</keyword>
<accession>F4L836</accession>
<dbReference type="InterPro" id="IPR000160">
    <property type="entry name" value="GGDEF_dom"/>
</dbReference>
<keyword evidence="5" id="KW-1185">Reference proteome</keyword>
<keyword evidence="2" id="KW-0051">Antiviral defense</keyword>
<proteinExistence type="predicted"/>